<feature type="non-terminal residue" evidence="1">
    <location>
        <position position="1"/>
    </location>
</feature>
<dbReference type="InterPro" id="IPR036388">
    <property type="entry name" value="WH-like_DNA-bd_sf"/>
</dbReference>
<organism evidence="1 2">
    <name type="scientific">Bariatricus massiliensis</name>
    <dbReference type="NCBI Taxonomy" id="1745713"/>
    <lineage>
        <taxon>Bacteria</taxon>
        <taxon>Bacillati</taxon>
        <taxon>Bacillota</taxon>
        <taxon>Clostridia</taxon>
        <taxon>Lachnospirales</taxon>
        <taxon>Lachnospiraceae</taxon>
        <taxon>Bariatricus</taxon>
    </lineage>
</organism>
<comment type="caution">
    <text evidence="1">The sequence shown here is derived from an EMBL/GenBank/DDBJ whole genome shotgun (WGS) entry which is preliminary data.</text>
</comment>
<sequence length="42" mass="5113">PAQQELWLRMRDAVREVLDGTTLKYLADFNDTDKRDNYMFYI</sequence>
<gene>
    <name evidence="1" type="ORF">LIZ65_20205</name>
</gene>
<accession>A0ABS8DMC8</accession>
<name>A0ABS8DMC8_9FIRM</name>
<evidence type="ECO:0000313" key="2">
    <source>
        <dbReference type="Proteomes" id="UP001299546"/>
    </source>
</evidence>
<evidence type="ECO:0000313" key="1">
    <source>
        <dbReference type="EMBL" id="MCB7389602.1"/>
    </source>
</evidence>
<dbReference type="Proteomes" id="UP001299546">
    <property type="component" value="Unassembled WGS sequence"/>
</dbReference>
<reference evidence="1 2" key="1">
    <citation type="submission" date="2021-10" db="EMBL/GenBank/DDBJ databases">
        <title>Collection of gut derived symbiotic bacterial strains cultured from healthy donors.</title>
        <authorList>
            <person name="Lin H."/>
            <person name="Littmann E."/>
            <person name="Kohout C."/>
            <person name="Pamer E.G."/>
        </authorList>
    </citation>
    <scope>NUCLEOTIDE SEQUENCE [LARGE SCALE GENOMIC DNA]</scope>
    <source>
        <strain evidence="1 2">DFI.1.165</strain>
    </source>
</reference>
<dbReference type="Gene3D" id="1.10.10.10">
    <property type="entry name" value="Winged helix-like DNA-binding domain superfamily/Winged helix DNA-binding domain"/>
    <property type="match status" value="1"/>
</dbReference>
<protein>
    <submittedName>
        <fullName evidence="1">Transcriptional regulator</fullName>
    </submittedName>
</protein>
<proteinExistence type="predicted"/>
<dbReference type="EMBL" id="JAJCIS010000058">
    <property type="protein sequence ID" value="MCB7389602.1"/>
    <property type="molecule type" value="Genomic_DNA"/>
</dbReference>
<keyword evidence="2" id="KW-1185">Reference proteome</keyword>